<dbReference type="GO" id="GO:0008270">
    <property type="term" value="F:zinc ion binding"/>
    <property type="evidence" value="ECO:0007669"/>
    <property type="project" value="UniProtKB-KW"/>
</dbReference>
<proteinExistence type="inferred from homology"/>
<keyword evidence="9" id="KW-0862">Zinc</keyword>
<accession>A0ABD1GYZ9</accession>
<comment type="similarity">
    <text evidence="2">Belongs to the histone deacetylase HD2 family.</text>
</comment>
<keyword evidence="8" id="KW-0539">Nucleus</keyword>
<evidence type="ECO:0000256" key="9">
    <source>
        <dbReference type="PROSITE-ProRule" id="PRU00042"/>
    </source>
</evidence>
<evidence type="ECO:0000256" key="5">
    <source>
        <dbReference type="ARBA" id="ARBA00022853"/>
    </source>
</evidence>
<evidence type="ECO:0000256" key="2">
    <source>
        <dbReference type="ARBA" id="ARBA00006673"/>
    </source>
</evidence>
<keyword evidence="5" id="KW-0156">Chromatin regulator</keyword>
<comment type="subcellular location">
    <subcellularLocation>
        <location evidence="1">Nucleus</location>
        <location evidence="1">Nucleolus</location>
    </subcellularLocation>
</comment>
<keyword evidence="6" id="KW-0805">Transcription regulation</keyword>
<dbReference type="EMBL" id="JBEAFC010000007">
    <property type="protein sequence ID" value="KAL1549337.1"/>
    <property type="molecule type" value="Genomic_DNA"/>
</dbReference>
<feature type="domain" description="C2H2-type" evidence="11">
    <location>
        <begin position="246"/>
        <end position="273"/>
    </location>
</feature>
<organism evidence="12 13">
    <name type="scientific">Salvia divinorum</name>
    <name type="common">Maria pastora</name>
    <name type="synonym">Diviner's sage</name>
    <dbReference type="NCBI Taxonomy" id="28513"/>
    <lineage>
        <taxon>Eukaryota</taxon>
        <taxon>Viridiplantae</taxon>
        <taxon>Streptophyta</taxon>
        <taxon>Embryophyta</taxon>
        <taxon>Tracheophyta</taxon>
        <taxon>Spermatophyta</taxon>
        <taxon>Magnoliopsida</taxon>
        <taxon>eudicotyledons</taxon>
        <taxon>Gunneridae</taxon>
        <taxon>Pentapetalae</taxon>
        <taxon>asterids</taxon>
        <taxon>lamiids</taxon>
        <taxon>Lamiales</taxon>
        <taxon>Lamiaceae</taxon>
        <taxon>Nepetoideae</taxon>
        <taxon>Mentheae</taxon>
        <taxon>Salviinae</taxon>
        <taxon>Salvia</taxon>
        <taxon>Salvia subgen. Calosphace</taxon>
    </lineage>
</organism>
<evidence type="ECO:0000256" key="4">
    <source>
        <dbReference type="ARBA" id="ARBA00022801"/>
    </source>
</evidence>
<protein>
    <submittedName>
        <fullName evidence="12">Histone deacetylase hdt1, variant 2</fullName>
    </submittedName>
</protein>
<dbReference type="Gene3D" id="2.60.120.340">
    <property type="entry name" value="Nucleoplasmin core domain"/>
    <property type="match status" value="1"/>
</dbReference>
<dbReference type="Proteomes" id="UP001567538">
    <property type="component" value="Unassembled WGS sequence"/>
</dbReference>
<dbReference type="Pfam" id="PF17800">
    <property type="entry name" value="NPL"/>
    <property type="match status" value="1"/>
</dbReference>
<evidence type="ECO:0000256" key="10">
    <source>
        <dbReference type="SAM" id="MobiDB-lite"/>
    </source>
</evidence>
<evidence type="ECO:0000259" key="11">
    <source>
        <dbReference type="PROSITE" id="PS50157"/>
    </source>
</evidence>
<dbReference type="AlphaFoldDB" id="A0ABD1GYZ9"/>
<dbReference type="InterPro" id="IPR041232">
    <property type="entry name" value="NPL"/>
</dbReference>
<dbReference type="PROSITE" id="PS00028">
    <property type="entry name" value="ZINC_FINGER_C2H2_1"/>
    <property type="match status" value="1"/>
</dbReference>
<evidence type="ECO:0000313" key="12">
    <source>
        <dbReference type="EMBL" id="KAL1549337.1"/>
    </source>
</evidence>
<feature type="compositionally biased region" description="Basic and acidic residues" evidence="10">
    <location>
        <begin position="176"/>
        <end position="189"/>
    </location>
</feature>
<evidence type="ECO:0000256" key="8">
    <source>
        <dbReference type="ARBA" id="ARBA00023242"/>
    </source>
</evidence>
<evidence type="ECO:0000313" key="13">
    <source>
        <dbReference type="Proteomes" id="UP001567538"/>
    </source>
</evidence>
<keyword evidence="3" id="KW-0678">Repressor</keyword>
<dbReference type="InterPro" id="IPR013087">
    <property type="entry name" value="Znf_C2H2_type"/>
</dbReference>
<keyword evidence="13" id="KW-1185">Reference proteome</keyword>
<keyword evidence="7" id="KW-0804">Transcription</keyword>
<dbReference type="FunFam" id="2.60.120.340:FF:000004">
    <property type="entry name" value="Histone deacetylase HDT1"/>
    <property type="match status" value="1"/>
</dbReference>
<dbReference type="PROSITE" id="PS50157">
    <property type="entry name" value="ZINC_FINGER_C2H2_2"/>
    <property type="match status" value="1"/>
</dbReference>
<dbReference type="GO" id="GO:0016787">
    <property type="term" value="F:hydrolase activity"/>
    <property type="evidence" value="ECO:0007669"/>
    <property type="project" value="UniProtKB-KW"/>
</dbReference>
<keyword evidence="9" id="KW-0863">Zinc-finger</keyword>
<evidence type="ECO:0000256" key="7">
    <source>
        <dbReference type="ARBA" id="ARBA00023163"/>
    </source>
</evidence>
<feature type="compositionally biased region" description="Acidic residues" evidence="10">
    <location>
        <begin position="143"/>
        <end position="175"/>
    </location>
</feature>
<dbReference type="GO" id="GO:0006325">
    <property type="term" value="P:chromatin organization"/>
    <property type="evidence" value="ECO:0007669"/>
    <property type="project" value="UniProtKB-KW"/>
</dbReference>
<evidence type="ECO:0000256" key="3">
    <source>
        <dbReference type="ARBA" id="ARBA00022491"/>
    </source>
</evidence>
<feature type="region of interest" description="Disordered" evidence="10">
    <location>
        <begin position="103"/>
        <end position="273"/>
    </location>
</feature>
<keyword evidence="9" id="KW-0479">Metal-binding</keyword>
<feature type="compositionally biased region" description="Polar residues" evidence="10">
    <location>
        <begin position="233"/>
        <end position="248"/>
    </location>
</feature>
<keyword evidence="4" id="KW-0378">Hydrolase</keyword>
<evidence type="ECO:0000256" key="1">
    <source>
        <dbReference type="ARBA" id="ARBA00004604"/>
    </source>
</evidence>
<gene>
    <name evidence="12" type="primary">HDT1</name>
    <name evidence="12" type="ORF">AAHA92_17456</name>
</gene>
<sequence length="273" mass="29654">MEFWGVEVKNGETLKVAPGFNMVLHLSQACLGETKKEKGNESVCLFVNVDEKKLVLGTLVTDKLPQQQFDLVFDRDFELSHNWKNGIESDSEEDIPLVTVNNAKPEAKAKQEKPADAVKGKGKESDAGKQKVKIVEPIKDANSGDDDTSDDMMSEDDDEDDSEDDASDESDESDEETPKKAESSKKRAAESVTKTPVQDKKAKLTPQKTDGKKVSGHVATPHPAKQAGKTPGNKPNQQTPQSGGSVTCKSCPKTFGSEKALESHTKAKHSSKN</sequence>
<evidence type="ECO:0000256" key="6">
    <source>
        <dbReference type="ARBA" id="ARBA00023015"/>
    </source>
</evidence>
<comment type="caution">
    <text evidence="12">The sequence shown here is derived from an EMBL/GenBank/DDBJ whole genome shotgun (WGS) entry which is preliminary data.</text>
</comment>
<dbReference type="GO" id="GO:0005730">
    <property type="term" value="C:nucleolus"/>
    <property type="evidence" value="ECO:0007669"/>
    <property type="project" value="UniProtKB-SubCell"/>
</dbReference>
<feature type="compositionally biased region" description="Basic and acidic residues" evidence="10">
    <location>
        <begin position="105"/>
        <end position="139"/>
    </location>
</feature>
<name>A0ABD1GYZ9_SALDI</name>
<reference evidence="12 13" key="1">
    <citation type="submission" date="2024-06" db="EMBL/GenBank/DDBJ databases">
        <title>A chromosome level genome sequence of Diviner's sage (Salvia divinorum).</title>
        <authorList>
            <person name="Ford S.A."/>
            <person name="Ro D.-K."/>
            <person name="Ness R.W."/>
            <person name="Phillips M.A."/>
        </authorList>
    </citation>
    <scope>NUCLEOTIDE SEQUENCE [LARGE SCALE GENOMIC DNA]</scope>
    <source>
        <strain evidence="12">SAF-2024a</strain>
        <tissue evidence="12">Leaf</tissue>
    </source>
</reference>